<dbReference type="STRING" id="560819.SAMN05428998_12043"/>
<evidence type="ECO:0000256" key="2">
    <source>
        <dbReference type="ARBA" id="ARBA00005215"/>
    </source>
</evidence>
<dbReference type="Gene3D" id="3.40.190.80">
    <property type="match status" value="1"/>
</dbReference>
<dbReference type="AlphaFoldDB" id="A0A1Y6CB89"/>
<dbReference type="HAMAP" id="MF_01855">
    <property type="entry name" value="FBPase_class1"/>
    <property type="match status" value="1"/>
</dbReference>
<dbReference type="Pfam" id="PF18913">
    <property type="entry name" value="FBPase_C"/>
    <property type="match status" value="1"/>
</dbReference>
<comment type="subcellular location">
    <subcellularLocation>
        <location evidence="9">Cytoplasm</location>
    </subcellularLocation>
</comment>
<comment type="cofactor">
    <cofactor evidence="9">
        <name>Mg(2+)</name>
        <dbReference type="ChEBI" id="CHEBI:18420"/>
    </cofactor>
    <text evidence="9">Binds 2 magnesium ions per subunit.</text>
</comment>
<dbReference type="GO" id="GO:0005986">
    <property type="term" value="P:sucrose biosynthetic process"/>
    <property type="evidence" value="ECO:0007669"/>
    <property type="project" value="TreeGrafter"/>
</dbReference>
<feature type="binding site" evidence="9">
    <location>
        <begin position="120"/>
        <end position="123"/>
    </location>
    <ligand>
        <name>substrate</name>
    </ligand>
</feature>
<feature type="binding site" evidence="9">
    <location>
        <position position="117"/>
    </location>
    <ligand>
        <name>Mg(2+)</name>
        <dbReference type="ChEBI" id="CHEBI:18420"/>
        <label>2</label>
    </ligand>
</feature>
<protein>
    <recommendedName>
        <fullName evidence="9">Fructose-1,6-bisphosphatase class 1</fullName>
        <shortName evidence="9">FBPase class 1</shortName>
        <ecNumber evidence="9">3.1.3.11</ecNumber>
    </recommendedName>
    <alternativeName>
        <fullName evidence="9">D-fructose-1,6-bisphosphate 1-phosphohydrolase class 1</fullName>
    </alternativeName>
</protein>
<dbReference type="Proteomes" id="UP000192917">
    <property type="component" value="Unassembled WGS sequence"/>
</dbReference>
<feature type="binding site" evidence="9">
    <location>
        <position position="98"/>
    </location>
    <ligand>
        <name>Mg(2+)</name>
        <dbReference type="ChEBI" id="CHEBI:18420"/>
        <label>1</label>
    </ligand>
</feature>
<organism evidence="13 14">
    <name type="scientific">Tistlia consotensis USBA 355</name>
    <dbReference type="NCBI Taxonomy" id="560819"/>
    <lineage>
        <taxon>Bacteria</taxon>
        <taxon>Pseudomonadati</taxon>
        <taxon>Pseudomonadota</taxon>
        <taxon>Alphaproteobacteria</taxon>
        <taxon>Rhodospirillales</taxon>
        <taxon>Rhodovibrionaceae</taxon>
        <taxon>Tistlia</taxon>
    </lineage>
</organism>
<feature type="binding site" evidence="9">
    <location>
        <position position="119"/>
    </location>
    <ligand>
        <name>Mg(2+)</name>
        <dbReference type="ChEBI" id="CHEBI:18420"/>
        <label>1</label>
    </ligand>
</feature>
<dbReference type="PANTHER" id="PTHR11556">
    <property type="entry name" value="FRUCTOSE-1,6-BISPHOSPHATASE-RELATED"/>
    <property type="match status" value="1"/>
</dbReference>
<feature type="domain" description="Fructose-1-6-bisphosphatase class 1 C-terminal" evidence="12">
    <location>
        <begin position="211"/>
        <end position="340"/>
    </location>
</feature>
<dbReference type="NCBIfam" id="NF006780">
    <property type="entry name" value="PRK09293.1-4"/>
    <property type="match status" value="1"/>
</dbReference>
<dbReference type="GO" id="GO:0006002">
    <property type="term" value="P:fructose 6-phosphate metabolic process"/>
    <property type="evidence" value="ECO:0007669"/>
    <property type="project" value="TreeGrafter"/>
</dbReference>
<evidence type="ECO:0000259" key="11">
    <source>
        <dbReference type="Pfam" id="PF00316"/>
    </source>
</evidence>
<evidence type="ECO:0000256" key="5">
    <source>
        <dbReference type="ARBA" id="ARBA00022723"/>
    </source>
</evidence>
<feature type="binding site" evidence="9">
    <location>
        <position position="117"/>
    </location>
    <ligand>
        <name>Mg(2+)</name>
        <dbReference type="ChEBI" id="CHEBI:18420"/>
        <label>1</label>
    </ligand>
</feature>
<evidence type="ECO:0000256" key="1">
    <source>
        <dbReference type="ARBA" id="ARBA00001273"/>
    </source>
</evidence>
<dbReference type="PIRSF" id="PIRSF000904">
    <property type="entry name" value="FBPtase_SBPase"/>
    <property type="match status" value="1"/>
</dbReference>
<dbReference type="Gene3D" id="3.30.540.10">
    <property type="entry name" value="Fructose-1,6-Bisphosphatase, subunit A, domain 1"/>
    <property type="match status" value="1"/>
</dbReference>
<reference evidence="13 14" key="1">
    <citation type="submission" date="2017-04" db="EMBL/GenBank/DDBJ databases">
        <authorList>
            <person name="Afonso C.L."/>
            <person name="Miller P.J."/>
            <person name="Scott M.A."/>
            <person name="Spackman E."/>
            <person name="Goraichik I."/>
            <person name="Dimitrov K.M."/>
            <person name="Suarez D.L."/>
            <person name="Swayne D.E."/>
        </authorList>
    </citation>
    <scope>NUCLEOTIDE SEQUENCE [LARGE SCALE GENOMIC DNA]</scope>
    <source>
        <strain evidence="13 14">USBA 355</strain>
    </source>
</reference>
<dbReference type="GO" id="GO:0042132">
    <property type="term" value="F:fructose 1,6-bisphosphate 1-phosphatase activity"/>
    <property type="evidence" value="ECO:0007669"/>
    <property type="project" value="UniProtKB-UniRule"/>
</dbReference>
<dbReference type="InterPro" id="IPR020548">
    <property type="entry name" value="Fructose_bisphosphatase_AS"/>
</dbReference>
<dbReference type="InterPro" id="IPR028343">
    <property type="entry name" value="FBPtase"/>
</dbReference>
<keyword evidence="6 9" id="KW-0378">Hydrolase</keyword>
<dbReference type="GO" id="GO:0005829">
    <property type="term" value="C:cytosol"/>
    <property type="evidence" value="ECO:0007669"/>
    <property type="project" value="TreeGrafter"/>
</dbReference>
<evidence type="ECO:0000256" key="7">
    <source>
        <dbReference type="ARBA" id="ARBA00022842"/>
    </source>
</evidence>
<keyword evidence="7 9" id="KW-0460">Magnesium</keyword>
<dbReference type="FunFam" id="3.40.190.80:FF:000011">
    <property type="entry name" value="Fructose-1,6-bisphosphatase class 1"/>
    <property type="match status" value="1"/>
</dbReference>
<evidence type="ECO:0000256" key="10">
    <source>
        <dbReference type="RuleBase" id="RU000508"/>
    </source>
</evidence>
<dbReference type="InterPro" id="IPR044015">
    <property type="entry name" value="FBPase_C_dom"/>
</dbReference>
<dbReference type="InterPro" id="IPR033391">
    <property type="entry name" value="FBPase_N"/>
</dbReference>
<dbReference type="EC" id="3.1.3.11" evidence="9"/>
<keyword evidence="4 9" id="KW-0963">Cytoplasm</keyword>
<comment type="caution">
    <text evidence="9">Lacks conserved residue(s) required for the propagation of feature annotation.</text>
</comment>
<evidence type="ECO:0000313" key="13">
    <source>
        <dbReference type="EMBL" id="SMF55293.1"/>
    </source>
</evidence>
<keyword evidence="14" id="KW-1185">Reference proteome</keyword>
<feature type="binding site" evidence="9">
    <location>
        <position position="120"/>
    </location>
    <ligand>
        <name>Mg(2+)</name>
        <dbReference type="ChEBI" id="CHEBI:18420"/>
        <label>2</label>
    </ligand>
</feature>
<evidence type="ECO:0000256" key="4">
    <source>
        <dbReference type="ARBA" id="ARBA00022490"/>
    </source>
</evidence>
<comment type="catalytic activity">
    <reaction evidence="1 9">
        <text>beta-D-fructose 1,6-bisphosphate + H2O = beta-D-fructose 6-phosphate + phosphate</text>
        <dbReference type="Rhea" id="RHEA:11064"/>
        <dbReference type="ChEBI" id="CHEBI:15377"/>
        <dbReference type="ChEBI" id="CHEBI:32966"/>
        <dbReference type="ChEBI" id="CHEBI:43474"/>
        <dbReference type="ChEBI" id="CHEBI:57634"/>
        <dbReference type="EC" id="3.1.3.11"/>
    </reaction>
</comment>
<sequence>MSDPATNPATDPATLAQYLAGWSGDDPLRRAVAETVEVLGQAIVEIAERLGRGELDGPLGGAVGRNADGDSQATLDLQAHELVLAALAGAPVAWLGSEESESPIALRPDAPLAVAIDPLDGSSNLDTDVSVGTIFSILPALPAATPTALGGAARHPLLQPGSSQLAAGFVVYGPHTALAVTLGAGTQVFTLDRAARTFRRTRRDLAIPLGRREYAINASNYRFWDPAIQSYIDDCIAGAEGPRGENFNMRWIASLVAEAYRVLQRGGIFLYPRDARPGYGEGRLRLVYEANPIAFIVEQAGGAATDGVSPIRSIEPHALHQRTPLVFGSRDKVERVARYHSDPPGLGEASPLFGRRGLFRA</sequence>
<comment type="similarity">
    <text evidence="3 9 10">Belongs to the FBPase class 1 family.</text>
</comment>
<proteinExistence type="inferred from homology"/>
<dbReference type="PANTHER" id="PTHR11556:SF35">
    <property type="entry name" value="SEDOHEPTULOSE-1,7-BISPHOSPHATASE, CHLOROPLASTIC"/>
    <property type="match status" value="1"/>
</dbReference>
<dbReference type="PROSITE" id="PS00124">
    <property type="entry name" value="FBPASE"/>
    <property type="match status" value="1"/>
</dbReference>
<dbReference type="PRINTS" id="PR00115">
    <property type="entry name" value="F16BPHPHTASE"/>
</dbReference>
<feature type="domain" description="Fructose-1-6-bisphosphatase class I N-terminal" evidence="11">
    <location>
        <begin position="35"/>
        <end position="201"/>
    </location>
</feature>
<gene>
    <name evidence="9" type="primary">fbp</name>
    <name evidence="13" type="ORF">SAMN05428998_12043</name>
</gene>
<dbReference type="RefSeq" id="WP_085124664.1">
    <property type="nucleotide sequence ID" value="NZ_FWZX01000020.1"/>
</dbReference>
<feature type="binding site" evidence="9">
    <location>
        <position position="217"/>
    </location>
    <ligand>
        <name>substrate</name>
    </ligand>
</feature>
<dbReference type="NCBIfam" id="NF006779">
    <property type="entry name" value="PRK09293.1-3"/>
    <property type="match status" value="1"/>
</dbReference>
<accession>A0A1Y6CB89</accession>
<keyword evidence="8 9" id="KW-0119">Carbohydrate metabolism</keyword>
<dbReference type="InterPro" id="IPR000146">
    <property type="entry name" value="FBPase_class-1"/>
</dbReference>
<keyword evidence="5 9" id="KW-0479">Metal-binding</keyword>
<dbReference type="GO" id="GO:0030388">
    <property type="term" value="P:fructose 1,6-bisphosphate metabolic process"/>
    <property type="evidence" value="ECO:0007669"/>
    <property type="project" value="TreeGrafter"/>
</dbReference>
<dbReference type="EMBL" id="FWZX01000020">
    <property type="protein sequence ID" value="SMF55293.1"/>
    <property type="molecule type" value="Genomic_DNA"/>
</dbReference>
<comment type="pathway">
    <text evidence="2">Carbohydrate biosynthesis; Calvin cycle.</text>
</comment>
<dbReference type="SUPFAM" id="SSF56655">
    <property type="entry name" value="Carbohydrate phosphatase"/>
    <property type="match status" value="1"/>
</dbReference>
<evidence type="ECO:0000256" key="6">
    <source>
        <dbReference type="ARBA" id="ARBA00022801"/>
    </source>
</evidence>
<evidence type="ECO:0000256" key="9">
    <source>
        <dbReference type="HAMAP-Rule" id="MF_01855"/>
    </source>
</evidence>
<name>A0A1Y6CB89_9PROT</name>
<evidence type="ECO:0000256" key="8">
    <source>
        <dbReference type="ARBA" id="ARBA00023277"/>
    </source>
</evidence>
<dbReference type="PIRSF" id="PIRSF500210">
    <property type="entry name" value="FBPtase"/>
    <property type="match status" value="1"/>
</dbReference>
<dbReference type="GO" id="GO:0006000">
    <property type="term" value="P:fructose metabolic process"/>
    <property type="evidence" value="ECO:0007669"/>
    <property type="project" value="TreeGrafter"/>
</dbReference>
<dbReference type="GO" id="GO:0006094">
    <property type="term" value="P:gluconeogenesis"/>
    <property type="evidence" value="ECO:0007669"/>
    <property type="project" value="UniProtKB-UniRule"/>
</dbReference>
<comment type="subunit">
    <text evidence="9">Homotetramer.</text>
</comment>
<dbReference type="CDD" id="cd00354">
    <property type="entry name" value="FBPase"/>
    <property type="match status" value="1"/>
</dbReference>
<evidence type="ECO:0000256" key="3">
    <source>
        <dbReference type="ARBA" id="ARBA00010941"/>
    </source>
</evidence>
<dbReference type="Pfam" id="PF00316">
    <property type="entry name" value="FBPase"/>
    <property type="match status" value="1"/>
</dbReference>
<evidence type="ECO:0000259" key="12">
    <source>
        <dbReference type="Pfam" id="PF18913"/>
    </source>
</evidence>
<feature type="binding site" evidence="9">
    <location>
        <position position="289"/>
    </location>
    <ligand>
        <name>Mg(2+)</name>
        <dbReference type="ChEBI" id="CHEBI:18420"/>
        <label>2</label>
    </ligand>
</feature>
<dbReference type="GO" id="GO:0000287">
    <property type="term" value="F:magnesium ion binding"/>
    <property type="evidence" value="ECO:0007669"/>
    <property type="project" value="UniProtKB-UniRule"/>
</dbReference>
<evidence type="ECO:0000313" key="14">
    <source>
        <dbReference type="Proteomes" id="UP000192917"/>
    </source>
</evidence>